<evidence type="ECO:0000313" key="1">
    <source>
        <dbReference type="EMBL" id="NQX31586.1"/>
    </source>
</evidence>
<organism evidence="1 2">
    <name type="scientific">Pedobacter boryungensis</name>
    <dbReference type="NCBI Taxonomy" id="869962"/>
    <lineage>
        <taxon>Bacteria</taxon>
        <taxon>Pseudomonadati</taxon>
        <taxon>Bacteroidota</taxon>
        <taxon>Sphingobacteriia</taxon>
        <taxon>Sphingobacteriales</taxon>
        <taxon>Sphingobacteriaceae</taxon>
        <taxon>Pedobacter</taxon>
    </lineage>
</organism>
<name>A0ABX2DF38_9SPHI</name>
<accession>A0ABX2DF38</accession>
<evidence type="ECO:0000313" key="2">
    <source>
        <dbReference type="Proteomes" id="UP000762110"/>
    </source>
</evidence>
<dbReference type="Proteomes" id="UP000762110">
    <property type="component" value="Unassembled WGS sequence"/>
</dbReference>
<gene>
    <name evidence="1" type="ORF">HQN85_07610</name>
</gene>
<sequence>MVFFFGCNNNDKDQVKETSAVNSHTNNKPENLNISILLDLSDRIDPTKNSNLSMEYYKRDLGYIQSISKTFEKHLSSKPIRQDDDQIQIYFEPEPLNSEINNLAKHLKLSFTKDNTSKASIAKISSNYILTSNTIYKLAISDKRYLGSDIWSFFKNKVNDYCIKPNHRNVLFVLTDGYMFHEDSKFLQGTKSSYITSALVKSLKLTTSGYKQVIQQNGYGFIPANSNLDNLEVVVLGINPARGNPFEEDVIKEYWINWFTAMNVKKFYLKSADLPSDLEPVIQKIILGK</sequence>
<protein>
    <recommendedName>
        <fullName evidence="3">VWFA domain-containing protein</fullName>
    </recommendedName>
</protein>
<keyword evidence="2" id="KW-1185">Reference proteome</keyword>
<reference evidence="1 2" key="1">
    <citation type="submission" date="2020-05" db="EMBL/GenBank/DDBJ databases">
        <title>Description of Pedobacter foliorum sp. nov.</title>
        <authorList>
            <person name="Qi S."/>
            <person name="Carlier A."/>
            <person name="Cnockaert M."/>
            <person name="Vandamme P."/>
        </authorList>
    </citation>
    <scope>NUCLEOTIDE SEQUENCE [LARGE SCALE GENOMIC DNA]</scope>
    <source>
        <strain evidence="1 2">LMG 31300</strain>
    </source>
</reference>
<dbReference type="EMBL" id="JABMKV010000002">
    <property type="protein sequence ID" value="NQX31586.1"/>
    <property type="molecule type" value="Genomic_DNA"/>
</dbReference>
<evidence type="ECO:0008006" key="3">
    <source>
        <dbReference type="Google" id="ProtNLM"/>
    </source>
</evidence>
<comment type="caution">
    <text evidence="1">The sequence shown here is derived from an EMBL/GenBank/DDBJ whole genome shotgun (WGS) entry which is preliminary data.</text>
</comment>
<proteinExistence type="predicted"/>